<evidence type="ECO:0000256" key="10">
    <source>
        <dbReference type="ARBA" id="ARBA00023180"/>
    </source>
</evidence>
<dbReference type="PROSITE" id="PS00232">
    <property type="entry name" value="CADHERIN_1"/>
    <property type="match status" value="1"/>
</dbReference>
<feature type="domain" description="Cadherin" evidence="13">
    <location>
        <begin position="335"/>
        <end position="443"/>
    </location>
</feature>
<dbReference type="GO" id="GO:0005509">
    <property type="term" value="F:calcium ion binding"/>
    <property type="evidence" value="ECO:0007669"/>
    <property type="project" value="UniProtKB-UniRule"/>
</dbReference>
<dbReference type="GO" id="GO:0016477">
    <property type="term" value="P:cell migration"/>
    <property type="evidence" value="ECO:0007669"/>
    <property type="project" value="TreeGrafter"/>
</dbReference>
<evidence type="ECO:0000313" key="14">
    <source>
        <dbReference type="Proteomes" id="UP000515163"/>
    </source>
</evidence>
<evidence type="ECO:0000256" key="8">
    <source>
        <dbReference type="ARBA" id="ARBA00023136"/>
    </source>
</evidence>
<dbReference type="Gene3D" id="2.60.40.60">
    <property type="entry name" value="Cadherins"/>
    <property type="match status" value="4"/>
</dbReference>
<dbReference type="GO" id="GO:0016342">
    <property type="term" value="C:catenin complex"/>
    <property type="evidence" value="ECO:0007669"/>
    <property type="project" value="TreeGrafter"/>
</dbReference>
<evidence type="ECO:0000256" key="12">
    <source>
        <dbReference type="SAM" id="MobiDB-lite"/>
    </source>
</evidence>
<name>A0A6P8H084_ACTTE</name>
<feature type="domain" description="Cadherin" evidence="13">
    <location>
        <begin position="33"/>
        <end position="140"/>
    </location>
</feature>
<dbReference type="Pfam" id="PF00028">
    <property type="entry name" value="Cadherin"/>
    <property type="match status" value="3"/>
</dbReference>
<keyword evidence="14" id="KW-1185">Reference proteome</keyword>
<keyword evidence="7" id="KW-1133">Transmembrane helix</keyword>
<dbReference type="PRINTS" id="PR00205">
    <property type="entry name" value="CADHERIN"/>
</dbReference>
<feature type="region of interest" description="Disordered" evidence="12">
    <location>
        <begin position="487"/>
        <end position="559"/>
    </location>
</feature>
<keyword evidence="2" id="KW-0245">EGF-like domain</keyword>
<dbReference type="SUPFAM" id="SSF49313">
    <property type="entry name" value="Cadherin-like"/>
    <property type="match status" value="4"/>
</dbReference>
<protein>
    <submittedName>
        <fullName evidence="15">Cadherin EGF LAG seven-pass G-type receptor 2-like</fullName>
    </submittedName>
</protein>
<keyword evidence="6" id="KW-0130">Cell adhesion</keyword>
<dbReference type="CDD" id="cd11304">
    <property type="entry name" value="Cadherin_repeat"/>
    <property type="match status" value="4"/>
</dbReference>
<reference evidence="15" key="1">
    <citation type="submission" date="2025-08" db="UniProtKB">
        <authorList>
            <consortium name="RefSeq"/>
        </authorList>
    </citation>
    <scope>IDENTIFICATION</scope>
    <source>
        <tissue evidence="15">Tentacle</tissue>
    </source>
</reference>
<evidence type="ECO:0000256" key="9">
    <source>
        <dbReference type="ARBA" id="ARBA00023157"/>
    </source>
</evidence>
<dbReference type="GO" id="GO:0008013">
    <property type="term" value="F:beta-catenin binding"/>
    <property type="evidence" value="ECO:0007669"/>
    <property type="project" value="TreeGrafter"/>
</dbReference>
<evidence type="ECO:0000256" key="5">
    <source>
        <dbReference type="ARBA" id="ARBA00022837"/>
    </source>
</evidence>
<evidence type="ECO:0000256" key="6">
    <source>
        <dbReference type="ARBA" id="ARBA00022889"/>
    </source>
</evidence>
<gene>
    <name evidence="15" type="primary">LOC116286693</name>
</gene>
<dbReference type="Proteomes" id="UP000515163">
    <property type="component" value="Unplaced"/>
</dbReference>
<comment type="subcellular location">
    <subcellularLocation>
        <location evidence="1">Membrane</location>
        <topology evidence="1">Single-pass membrane protein</topology>
    </subcellularLocation>
</comment>
<organism evidence="14 15">
    <name type="scientific">Actinia tenebrosa</name>
    <name type="common">Australian red waratah sea anemone</name>
    <dbReference type="NCBI Taxonomy" id="6105"/>
    <lineage>
        <taxon>Eukaryota</taxon>
        <taxon>Metazoa</taxon>
        <taxon>Cnidaria</taxon>
        <taxon>Anthozoa</taxon>
        <taxon>Hexacorallia</taxon>
        <taxon>Actiniaria</taxon>
        <taxon>Actiniidae</taxon>
        <taxon>Actinia</taxon>
    </lineage>
</organism>
<evidence type="ECO:0000256" key="1">
    <source>
        <dbReference type="ARBA" id="ARBA00004167"/>
    </source>
</evidence>
<dbReference type="GeneID" id="116286693"/>
<feature type="compositionally biased region" description="Polar residues" evidence="12">
    <location>
        <begin position="532"/>
        <end position="545"/>
    </location>
</feature>
<keyword evidence="3" id="KW-0812">Transmembrane</keyword>
<dbReference type="InterPro" id="IPR020894">
    <property type="entry name" value="Cadherin_CS"/>
</dbReference>
<evidence type="ECO:0000313" key="15">
    <source>
        <dbReference type="RefSeq" id="XP_031549118.1"/>
    </source>
</evidence>
<keyword evidence="4" id="KW-0677">Repeat</keyword>
<feature type="domain" description="Cadherin" evidence="13">
    <location>
        <begin position="141"/>
        <end position="333"/>
    </location>
</feature>
<dbReference type="InterPro" id="IPR002126">
    <property type="entry name" value="Cadherin-like_dom"/>
</dbReference>
<evidence type="ECO:0000256" key="7">
    <source>
        <dbReference type="ARBA" id="ARBA00022989"/>
    </source>
</evidence>
<dbReference type="PANTHER" id="PTHR24027:SF442">
    <property type="entry name" value="PROTOCADHERIN-15 ISOFORM X1"/>
    <property type="match status" value="1"/>
</dbReference>
<evidence type="ECO:0000256" key="11">
    <source>
        <dbReference type="PROSITE-ProRule" id="PRU00043"/>
    </source>
</evidence>
<dbReference type="OrthoDB" id="5957948at2759"/>
<dbReference type="InterPro" id="IPR039808">
    <property type="entry name" value="Cadherin"/>
</dbReference>
<keyword evidence="10" id="KW-0325">Glycoprotein</keyword>
<dbReference type="InterPro" id="IPR015919">
    <property type="entry name" value="Cadherin-like_sf"/>
</dbReference>
<evidence type="ECO:0000256" key="2">
    <source>
        <dbReference type="ARBA" id="ARBA00022536"/>
    </source>
</evidence>
<dbReference type="PROSITE" id="PS50268">
    <property type="entry name" value="CADHERIN_2"/>
    <property type="match status" value="3"/>
</dbReference>
<evidence type="ECO:0000256" key="4">
    <source>
        <dbReference type="ARBA" id="ARBA00022737"/>
    </source>
</evidence>
<dbReference type="GO" id="GO:0045296">
    <property type="term" value="F:cadherin binding"/>
    <property type="evidence" value="ECO:0007669"/>
    <property type="project" value="TreeGrafter"/>
</dbReference>
<proteinExistence type="predicted"/>
<keyword evidence="9" id="KW-1015">Disulfide bond</keyword>
<dbReference type="FunCoup" id="A0A6P8H084">
    <property type="interactions" value="409"/>
</dbReference>
<accession>A0A6P8H084</accession>
<dbReference type="KEGG" id="aten:116286693"/>
<dbReference type="InParanoid" id="A0A6P8H084"/>
<keyword evidence="5 11" id="KW-0106">Calcium</keyword>
<keyword evidence="8" id="KW-0472">Membrane</keyword>
<dbReference type="GO" id="GO:0007156">
    <property type="term" value="P:homophilic cell adhesion via plasma membrane adhesion molecules"/>
    <property type="evidence" value="ECO:0007669"/>
    <property type="project" value="InterPro"/>
</dbReference>
<dbReference type="AlphaFoldDB" id="A0A6P8H084"/>
<evidence type="ECO:0000256" key="3">
    <source>
        <dbReference type="ARBA" id="ARBA00022692"/>
    </source>
</evidence>
<dbReference type="SMART" id="SM00112">
    <property type="entry name" value="CA"/>
    <property type="match status" value="3"/>
</dbReference>
<dbReference type="RefSeq" id="XP_031549118.1">
    <property type="nucleotide sequence ID" value="XM_031693258.1"/>
</dbReference>
<dbReference type="PANTHER" id="PTHR24027">
    <property type="entry name" value="CADHERIN-23"/>
    <property type="match status" value="1"/>
</dbReference>
<sequence length="559" mass="60314">MLSLSCSQLFVRPGEADVIQQIRDINDNPPVFTNLPKNISIKEDTSVGSLVFTVSATDADSSPANAFVFAIETGNEEGRFEFPDSSDNEIKLKKSLDYDDGTKQFVLRIIAKNTLSTPNLNSTAVLTINVEDVDDLGAKFEKNLYEATLVKDSLPGTVVTTVQAKDRDSLNATVEFKIYQETNPGNVYKVNNNTGEITVNGPLTIGTQLLVVTATSTKHPPAFTVVNITVASMLKMSYTVTVAEGLSNVVILNLEPVEQYYNVIGGTFSIIPSAQSSLFSIDGKNLKVGGAALDRETRDQYQLNIVVDKDGTRKGVVMVTVKVLDVNDNTPQFVGSLPYSVSISSNRNLCSIFFKVSATDRDAGSNGTVRYSITSGNNEGLFSIDSLTGQVSLKLPLDRASKDQYVLIIKASDGGNPQMANSTTLIINVKDLNNNDLGAAPTNCGETFECDSKHNGISAFSNIALEERHKEELGAFSHTTDEQNVIPAPKEQSDAPGPASVTQQPSMDTDYELPDRQSLKTNQPTPAPHTYQALNVTSPGDQSTLCHAYEPLHFGDSSS</sequence>
<evidence type="ECO:0000259" key="13">
    <source>
        <dbReference type="PROSITE" id="PS50268"/>
    </source>
</evidence>
<dbReference type="FunFam" id="2.60.40.60:FF:000039">
    <property type="entry name" value="FAT atypical cadherin 3"/>
    <property type="match status" value="1"/>
</dbReference>